<dbReference type="CDD" id="cd06170">
    <property type="entry name" value="LuxR_C_like"/>
    <property type="match status" value="1"/>
</dbReference>
<dbReference type="EMBL" id="VOBR01000020">
    <property type="protein sequence ID" value="TWP48498.1"/>
    <property type="molecule type" value="Genomic_DNA"/>
</dbReference>
<dbReference type="Proteomes" id="UP000316639">
    <property type="component" value="Unassembled WGS sequence"/>
</dbReference>
<dbReference type="InterPro" id="IPR027417">
    <property type="entry name" value="P-loop_NTPase"/>
</dbReference>
<dbReference type="OrthoDB" id="9812579at2"/>
<dbReference type="PROSITE" id="PS50043">
    <property type="entry name" value="HTH_LUXR_2"/>
    <property type="match status" value="1"/>
</dbReference>
<comment type="caution">
    <text evidence="2">The sequence shown here is derived from an EMBL/GenBank/DDBJ whole genome shotgun (WGS) entry which is preliminary data.</text>
</comment>
<dbReference type="SUPFAM" id="SSF46894">
    <property type="entry name" value="C-terminal effector domain of the bipartite response regulators"/>
    <property type="match status" value="1"/>
</dbReference>
<dbReference type="RefSeq" id="WP_146356274.1">
    <property type="nucleotide sequence ID" value="NZ_VOBR01000020.1"/>
</dbReference>
<dbReference type="GO" id="GO:0003677">
    <property type="term" value="F:DNA binding"/>
    <property type="evidence" value="ECO:0007669"/>
    <property type="project" value="InterPro"/>
</dbReference>
<dbReference type="AlphaFoldDB" id="A0A563EMT3"/>
<dbReference type="PANTHER" id="PTHR47691">
    <property type="entry name" value="REGULATOR-RELATED"/>
    <property type="match status" value="1"/>
</dbReference>
<dbReference type="InterPro" id="IPR000792">
    <property type="entry name" value="Tscrpt_reg_LuxR_C"/>
</dbReference>
<keyword evidence="3" id="KW-1185">Reference proteome</keyword>
<evidence type="ECO:0000313" key="3">
    <source>
        <dbReference type="Proteomes" id="UP000316639"/>
    </source>
</evidence>
<reference evidence="2 3" key="1">
    <citation type="submission" date="2019-07" db="EMBL/GenBank/DDBJ databases">
        <title>Lentzea xizangensis sp. nov., isolated from Qinghai-Tibetan Plateau Soils.</title>
        <authorList>
            <person name="Huang J."/>
        </authorList>
    </citation>
    <scope>NUCLEOTIDE SEQUENCE [LARGE SCALE GENOMIC DNA]</scope>
    <source>
        <strain evidence="2 3">FXJ1.1311</strain>
    </source>
</reference>
<accession>A0A563EMT3</accession>
<dbReference type="InterPro" id="IPR036388">
    <property type="entry name" value="WH-like_DNA-bd_sf"/>
</dbReference>
<dbReference type="Gene3D" id="1.10.10.10">
    <property type="entry name" value="Winged helix-like DNA-binding domain superfamily/Winged helix DNA-binding domain"/>
    <property type="match status" value="1"/>
</dbReference>
<gene>
    <name evidence="2" type="ORF">FKR81_28330</name>
</gene>
<dbReference type="Gene3D" id="3.40.50.300">
    <property type="entry name" value="P-loop containing nucleotide triphosphate hydrolases"/>
    <property type="match status" value="1"/>
</dbReference>
<proteinExistence type="predicted"/>
<evidence type="ECO:0000313" key="2">
    <source>
        <dbReference type="EMBL" id="TWP48498.1"/>
    </source>
</evidence>
<name>A0A563EMT3_9PSEU</name>
<organism evidence="2 3">
    <name type="scientific">Lentzea tibetensis</name>
    <dbReference type="NCBI Taxonomy" id="2591470"/>
    <lineage>
        <taxon>Bacteria</taxon>
        <taxon>Bacillati</taxon>
        <taxon>Actinomycetota</taxon>
        <taxon>Actinomycetes</taxon>
        <taxon>Pseudonocardiales</taxon>
        <taxon>Pseudonocardiaceae</taxon>
        <taxon>Lentzea</taxon>
    </lineage>
</organism>
<feature type="domain" description="HTH luxR-type" evidence="1">
    <location>
        <begin position="671"/>
        <end position="736"/>
    </location>
</feature>
<sequence length="741" mass="81056">MVTTASAEQMGNLPAEVNSFVGRRREISEIKTTLSSARLVTLTGIGGVGKTRLALRVATQLRRRLPHGAWLVQLGTLKRHDLLAETVASTFGLVQASAAASASLIDELLGAAPGLRVLTTSRHALRIPAEHVVRVQPLPVPRSEGVVQRRSAAMQLFSERASAAEPGFQVTQDNWLVVADICRELDGIPLGIELATAWLRALSPEEILQRLDDRFRLLTHGSRVAPARYRTLRAMLDWSYDLCSDEEKSLWARLSVFADGFDLHAAEQVCGGVDLSHGVAALVDKSVLQRRGDDSSRYSMLETIRQYGQLKLGASGERPRLRMRHRDHFLALAQRCAAEWFGPDQSVWCARLRAGHANLRFALDYCATVRGEARTGLRMAAALWFYWSSCGAQPAEQRFWLDEFLALDTGPSRQRAEALQAASAVAAMRGDVPACHEHAVESLAVAAEVGAESLEANAIRVLGLATLMEGDHSRAADLLGEALRRFDGLGVVDTFATITRFELAAAHLFLGDPDRAARLCRETVRLCEARGERWVLSYVLNTLVLISFGRADLRAATRYARQCLEIKQSFRDVIGIRIIIELSAWIAGAENQAERAAELLGAGEMIRRTFGLAEHISGGYVAPHENCVANASRALGDPAFHEAFSRGDERTLDEAVSLALEGPESPTSRRRTAGTGGLTHREVQVAQLIALGLSNQEIAKRLVISRRTAEGHVGRIMGKLAFTSRSQIATWAVERRSSLDS</sequence>
<dbReference type="InterPro" id="IPR016032">
    <property type="entry name" value="Sig_transdc_resp-reg_C-effctor"/>
</dbReference>
<protein>
    <submittedName>
        <fullName evidence="2">LuxR family transcriptional regulator</fullName>
    </submittedName>
</protein>
<dbReference type="SMART" id="SM00421">
    <property type="entry name" value="HTH_LUXR"/>
    <property type="match status" value="1"/>
</dbReference>
<dbReference type="InterPro" id="IPR011990">
    <property type="entry name" value="TPR-like_helical_dom_sf"/>
</dbReference>
<dbReference type="SUPFAM" id="SSF48452">
    <property type="entry name" value="TPR-like"/>
    <property type="match status" value="1"/>
</dbReference>
<dbReference type="PRINTS" id="PR00038">
    <property type="entry name" value="HTHLUXR"/>
</dbReference>
<dbReference type="GO" id="GO:0006355">
    <property type="term" value="P:regulation of DNA-templated transcription"/>
    <property type="evidence" value="ECO:0007669"/>
    <property type="project" value="InterPro"/>
</dbReference>
<evidence type="ECO:0000259" key="1">
    <source>
        <dbReference type="PROSITE" id="PS50043"/>
    </source>
</evidence>
<dbReference type="Pfam" id="PF00196">
    <property type="entry name" value="GerE"/>
    <property type="match status" value="1"/>
</dbReference>
<dbReference type="Gene3D" id="1.25.40.10">
    <property type="entry name" value="Tetratricopeptide repeat domain"/>
    <property type="match status" value="1"/>
</dbReference>
<dbReference type="SUPFAM" id="SSF52540">
    <property type="entry name" value="P-loop containing nucleoside triphosphate hydrolases"/>
    <property type="match status" value="1"/>
</dbReference>
<dbReference type="PANTHER" id="PTHR47691:SF3">
    <property type="entry name" value="HTH-TYPE TRANSCRIPTIONAL REGULATOR RV0890C-RELATED"/>
    <property type="match status" value="1"/>
</dbReference>